<keyword evidence="1" id="KW-1133">Transmembrane helix</keyword>
<feature type="transmembrane region" description="Helical" evidence="1">
    <location>
        <begin position="6"/>
        <end position="23"/>
    </location>
</feature>
<dbReference type="WBParaSite" id="SVE_0760800.1">
    <property type="protein sequence ID" value="SVE_0760800.1"/>
    <property type="gene ID" value="SVE_0760800"/>
</dbReference>
<protein>
    <submittedName>
        <fullName evidence="3">Uncharacterized protein</fullName>
    </submittedName>
</protein>
<sequence>MNFNLFLYIHILSLVGFVLCGWFDDDDWVFPTTVCPFLWFCPPIPDFLRGSTISYGGDYGLDHDHKRKKRDISSSKEIIGDNLEKRSANLKGSREQRLYYLKSYYR</sequence>
<name>A0A0K0FFG5_STRVS</name>
<dbReference type="Proteomes" id="UP000035680">
    <property type="component" value="Unassembled WGS sequence"/>
</dbReference>
<reference evidence="3" key="2">
    <citation type="submission" date="2015-08" db="UniProtKB">
        <authorList>
            <consortium name="WormBaseParasite"/>
        </authorList>
    </citation>
    <scope>IDENTIFICATION</scope>
</reference>
<dbReference type="AlphaFoldDB" id="A0A0K0FFG5"/>
<keyword evidence="1" id="KW-0812">Transmembrane</keyword>
<accession>A0A0K0FFG5</accession>
<proteinExistence type="predicted"/>
<evidence type="ECO:0000313" key="2">
    <source>
        <dbReference type="Proteomes" id="UP000035680"/>
    </source>
</evidence>
<reference evidence="2" key="1">
    <citation type="submission" date="2014-07" db="EMBL/GenBank/DDBJ databases">
        <authorList>
            <person name="Martin A.A"/>
            <person name="De Silva N."/>
        </authorList>
    </citation>
    <scope>NUCLEOTIDE SEQUENCE</scope>
</reference>
<evidence type="ECO:0000313" key="3">
    <source>
        <dbReference type="WBParaSite" id="SVE_0760800.1"/>
    </source>
</evidence>
<evidence type="ECO:0000256" key="1">
    <source>
        <dbReference type="SAM" id="Phobius"/>
    </source>
</evidence>
<keyword evidence="2" id="KW-1185">Reference proteome</keyword>
<keyword evidence="1" id="KW-0472">Membrane</keyword>
<organism evidence="2 3">
    <name type="scientific">Strongyloides venezuelensis</name>
    <name type="common">Threadworm</name>
    <dbReference type="NCBI Taxonomy" id="75913"/>
    <lineage>
        <taxon>Eukaryota</taxon>
        <taxon>Metazoa</taxon>
        <taxon>Ecdysozoa</taxon>
        <taxon>Nematoda</taxon>
        <taxon>Chromadorea</taxon>
        <taxon>Rhabditida</taxon>
        <taxon>Tylenchina</taxon>
        <taxon>Panagrolaimomorpha</taxon>
        <taxon>Strongyloidoidea</taxon>
        <taxon>Strongyloididae</taxon>
        <taxon>Strongyloides</taxon>
    </lineage>
</organism>